<feature type="transmembrane region" description="Helical" evidence="1">
    <location>
        <begin position="51"/>
        <end position="72"/>
    </location>
</feature>
<feature type="domain" description="HPP transmembrane region" evidence="2">
    <location>
        <begin position="45"/>
        <end position="201"/>
    </location>
</feature>
<feature type="transmembrane region" description="Helical" evidence="1">
    <location>
        <begin position="170"/>
        <end position="195"/>
    </location>
</feature>
<evidence type="ECO:0000313" key="3">
    <source>
        <dbReference type="EMBL" id="MFD2257346.1"/>
    </source>
</evidence>
<dbReference type="Proteomes" id="UP001597375">
    <property type="component" value="Unassembled WGS sequence"/>
</dbReference>
<keyword evidence="1" id="KW-0812">Transmembrane</keyword>
<dbReference type="EMBL" id="JBHUIT010000027">
    <property type="protein sequence ID" value="MFD2257346.1"/>
    <property type="molecule type" value="Genomic_DNA"/>
</dbReference>
<comment type="caution">
    <text evidence="3">The sequence shown here is derived from an EMBL/GenBank/DDBJ whole genome shotgun (WGS) entry which is preliminary data.</text>
</comment>
<evidence type="ECO:0000313" key="4">
    <source>
        <dbReference type="Proteomes" id="UP001597375"/>
    </source>
</evidence>
<dbReference type="InterPro" id="IPR058581">
    <property type="entry name" value="TM_HPP"/>
</dbReference>
<dbReference type="InterPro" id="IPR007065">
    <property type="entry name" value="HPP"/>
</dbReference>
<proteinExistence type="predicted"/>
<accession>A0ABW5DCF1</accession>
<dbReference type="PANTHER" id="PTHR33741:SF5">
    <property type="entry name" value="TRANSMEMBRANE PROTEIN DDB_G0269096-RELATED"/>
    <property type="match status" value="1"/>
</dbReference>
<sequence length="264" mass="28427">MNYFHTKNSEPKLPLRPSYRKRVTHALKTNIDQFFRWSGVELNVVSQKEKLIAGLGGFVAIALLMLITGSVLDIPKASALIASMGASTVLLFAVPHGQLSQPWPVIAGHIVSALIGIACARWIPYQILAAACAVGMAIAAMHQLKCIHPPGGATALTAVISGQAVHKMGFYYAVFPVAINAVMIVAVAVLFNLAFKWRRYPIALGALGSPIAATDSDSRAPTHEEIVEAIRSLDSFIDISEADLVKLVQILAEKPSKYRFKKSA</sequence>
<keyword evidence="4" id="KW-1185">Reference proteome</keyword>
<name>A0ABW5DCF1_9BACT</name>
<evidence type="ECO:0000256" key="1">
    <source>
        <dbReference type="SAM" id="Phobius"/>
    </source>
</evidence>
<organism evidence="3 4">
    <name type="scientific">Luteolibacter algae</name>
    <dbReference type="NCBI Taxonomy" id="454151"/>
    <lineage>
        <taxon>Bacteria</taxon>
        <taxon>Pseudomonadati</taxon>
        <taxon>Verrucomicrobiota</taxon>
        <taxon>Verrucomicrobiia</taxon>
        <taxon>Verrucomicrobiales</taxon>
        <taxon>Verrucomicrobiaceae</taxon>
        <taxon>Luteolibacter</taxon>
    </lineage>
</organism>
<feature type="transmembrane region" description="Helical" evidence="1">
    <location>
        <begin position="103"/>
        <end position="120"/>
    </location>
</feature>
<keyword evidence="1" id="KW-0472">Membrane</keyword>
<protein>
    <submittedName>
        <fullName evidence="3">HPP family protein</fullName>
    </submittedName>
</protein>
<dbReference type="PANTHER" id="PTHR33741">
    <property type="entry name" value="TRANSMEMBRANE PROTEIN DDB_G0269096-RELATED"/>
    <property type="match status" value="1"/>
</dbReference>
<dbReference type="RefSeq" id="WP_386820632.1">
    <property type="nucleotide sequence ID" value="NZ_JBHUIT010000027.1"/>
</dbReference>
<dbReference type="Pfam" id="PF04982">
    <property type="entry name" value="TM_HPP"/>
    <property type="match status" value="1"/>
</dbReference>
<keyword evidence="1" id="KW-1133">Transmembrane helix</keyword>
<evidence type="ECO:0000259" key="2">
    <source>
        <dbReference type="Pfam" id="PF04982"/>
    </source>
</evidence>
<gene>
    <name evidence="3" type="ORF">ACFSSA_11730</name>
</gene>
<reference evidence="4" key="1">
    <citation type="journal article" date="2019" name="Int. J. Syst. Evol. Microbiol.">
        <title>The Global Catalogue of Microorganisms (GCM) 10K type strain sequencing project: providing services to taxonomists for standard genome sequencing and annotation.</title>
        <authorList>
            <consortium name="The Broad Institute Genomics Platform"/>
            <consortium name="The Broad Institute Genome Sequencing Center for Infectious Disease"/>
            <person name="Wu L."/>
            <person name="Ma J."/>
        </authorList>
    </citation>
    <scope>NUCLEOTIDE SEQUENCE [LARGE SCALE GENOMIC DNA]</scope>
    <source>
        <strain evidence="4">CGMCC 4.7106</strain>
    </source>
</reference>